<dbReference type="Proteomes" id="UP000247476">
    <property type="component" value="Unassembled WGS sequence"/>
</dbReference>
<reference evidence="11 12" key="1">
    <citation type="submission" date="2018-05" db="EMBL/GenBank/DDBJ databases">
        <title>Paenibacillus flagellatus sp. nov., isolated from selenium mineral soil.</title>
        <authorList>
            <person name="Dai X."/>
        </authorList>
    </citation>
    <scope>NUCLEOTIDE SEQUENCE [LARGE SCALE GENOMIC DNA]</scope>
    <source>
        <strain evidence="11 12">DXL2</strain>
    </source>
</reference>
<dbReference type="InterPro" id="IPR036388">
    <property type="entry name" value="WH-like_DNA-bd_sf"/>
</dbReference>
<feature type="DNA-binding region" description="OmpR/PhoB-type" evidence="8">
    <location>
        <begin position="129"/>
        <end position="228"/>
    </location>
</feature>
<evidence type="ECO:0000256" key="3">
    <source>
        <dbReference type="ARBA" id="ARBA00023012"/>
    </source>
</evidence>
<dbReference type="RefSeq" id="WP_110841181.1">
    <property type="nucleotide sequence ID" value="NZ_QJVJ01000007.1"/>
</dbReference>
<dbReference type="PROSITE" id="PS51755">
    <property type="entry name" value="OMPR_PHOB"/>
    <property type="match status" value="1"/>
</dbReference>
<evidence type="ECO:0000313" key="12">
    <source>
        <dbReference type="Proteomes" id="UP000247476"/>
    </source>
</evidence>
<dbReference type="Gene3D" id="6.10.250.690">
    <property type="match status" value="1"/>
</dbReference>
<dbReference type="Gene3D" id="1.10.10.10">
    <property type="entry name" value="Winged helix-like DNA-binding domain superfamily/Winged helix DNA-binding domain"/>
    <property type="match status" value="1"/>
</dbReference>
<dbReference type="GO" id="GO:0032993">
    <property type="term" value="C:protein-DNA complex"/>
    <property type="evidence" value="ECO:0007669"/>
    <property type="project" value="TreeGrafter"/>
</dbReference>
<comment type="caution">
    <text evidence="11">The sequence shown here is derived from an EMBL/GenBank/DDBJ whole genome shotgun (WGS) entry which is preliminary data.</text>
</comment>
<keyword evidence="4" id="KW-0805">Transcription regulation</keyword>
<dbReference type="GO" id="GO:0005829">
    <property type="term" value="C:cytosol"/>
    <property type="evidence" value="ECO:0007669"/>
    <property type="project" value="TreeGrafter"/>
</dbReference>
<accession>A0A2V5K2G5</accession>
<dbReference type="Gene3D" id="3.40.50.2300">
    <property type="match status" value="1"/>
</dbReference>
<dbReference type="GO" id="GO:0000156">
    <property type="term" value="F:phosphorelay response regulator activity"/>
    <property type="evidence" value="ECO:0007669"/>
    <property type="project" value="TreeGrafter"/>
</dbReference>
<keyword evidence="5 8" id="KW-0238">DNA-binding</keyword>
<organism evidence="11 12">
    <name type="scientific">Paenibacillus flagellatus</name>
    <dbReference type="NCBI Taxonomy" id="2211139"/>
    <lineage>
        <taxon>Bacteria</taxon>
        <taxon>Bacillati</taxon>
        <taxon>Bacillota</taxon>
        <taxon>Bacilli</taxon>
        <taxon>Bacillales</taxon>
        <taxon>Paenibacillaceae</taxon>
        <taxon>Paenibacillus</taxon>
    </lineage>
</organism>
<dbReference type="CDD" id="cd17574">
    <property type="entry name" value="REC_OmpR"/>
    <property type="match status" value="1"/>
</dbReference>
<dbReference type="FunFam" id="1.10.10.10:FF:000018">
    <property type="entry name" value="DNA-binding response regulator ResD"/>
    <property type="match status" value="1"/>
</dbReference>
<comment type="subcellular location">
    <subcellularLocation>
        <location evidence="1">Cytoplasm</location>
    </subcellularLocation>
</comment>
<dbReference type="OrthoDB" id="9790442at2"/>
<feature type="domain" description="Response regulatory" evidence="9">
    <location>
        <begin position="3"/>
        <end position="116"/>
    </location>
</feature>
<protein>
    <submittedName>
        <fullName evidence="11">DNA-binding response regulator</fullName>
    </submittedName>
</protein>
<dbReference type="InterPro" id="IPR016032">
    <property type="entry name" value="Sig_transdc_resp-reg_C-effctor"/>
</dbReference>
<dbReference type="EMBL" id="QJVJ01000007">
    <property type="protein sequence ID" value="PYI53409.1"/>
    <property type="molecule type" value="Genomic_DNA"/>
</dbReference>
<dbReference type="SMART" id="SM00448">
    <property type="entry name" value="REC"/>
    <property type="match status" value="1"/>
</dbReference>
<dbReference type="PROSITE" id="PS50110">
    <property type="entry name" value="RESPONSE_REGULATORY"/>
    <property type="match status" value="1"/>
</dbReference>
<evidence type="ECO:0000313" key="11">
    <source>
        <dbReference type="EMBL" id="PYI53409.1"/>
    </source>
</evidence>
<evidence type="ECO:0000259" key="10">
    <source>
        <dbReference type="PROSITE" id="PS51755"/>
    </source>
</evidence>
<dbReference type="Pfam" id="PF00072">
    <property type="entry name" value="Response_reg"/>
    <property type="match status" value="1"/>
</dbReference>
<dbReference type="SUPFAM" id="SSF46894">
    <property type="entry name" value="C-terminal effector domain of the bipartite response regulators"/>
    <property type="match status" value="1"/>
</dbReference>
<evidence type="ECO:0000256" key="8">
    <source>
        <dbReference type="PROSITE-ProRule" id="PRU01091"/>
    </source>
</evidence>
<keyword evidence="6" id="KW-0804">Transcription</keyword>
<evidence type="ECO:0000256" key="6">
    <source>
        <dbReference type="ARBA" id="ARBA00023163"/>
    </source>
</evidence>
<keyword evidence="2 7" id="KW-0597">Phosphoprotein</keyword>
<feature type="domain" description="OmpR/PhoB-type" evidence="10">
    <location>
        <begin position="129"/>
        <end position="228"/>
    </location>
</feature>
<dbReference type="PANTHER" id="PTHR48111">
    <property type="entry name" value="REGULATOR OF RPOS"/>
    <property type="match status" value="1"/>
</dbReference>
<evidence type="ECO:0000256" key="4">
    <source>
        <dbReference type="ARBA" id="ARBA00023015"/>
    </source>
</evidence>
<dbReference type="PANTHER" id="PTHR48111:SF26">
    <property type="entry name" value="STAGE 0 SPORULATION PROTEIN A HOMOLOG"/>
    <property type="match status" value="1"/>
</dbReference>
<evidence type="ECO:0000256" key="5">
    <source>
        <dbReference type="ARBA" id="ARBA00023125"/>
    </source>
</evidence>
<sequence>MPKILIIEDERHIAELERDYLESYGIESSIALTGEEGLQKALSHAYDLILLDLMLPGIDGLELCKKIRKDVDVPILIVTAKHEDIDKIRGFDRGADDYIVKPFNPNELVARVKAHIARYNRLIQRDGDRHVIKIGELTVDTRSRRVFVQGVERTLTAKEYELLVFLVSNPNRVFSKDHLFERIWSADSVGDSSTITVHIRKIREKIEEDPSNPQYIETIWGVGYRFRKE</sequence>
<keyword evidence="12" id="KW-1185">Reference proteome</keyword>
<dbReference type="AlphaFoldDB" id="A0A2V5K2G5"/>
<dbReference type="Pfam" id="PF00486">
    <property type="entry name" value="Trans_reg_C"/>
    <property type="match status" value="1"/>
</dbReference>
<dbReference type="GO" id="GO:0000976">
    <property type="term" value="F:transcription cis-regulatory region binding"/>
    <property type="evidence" value="ECO:0007669"/>
    <property type="project" value="TreeGrafter"/>
</dbReference>
<evidence type="ECO:0000256" key="2">
    <source>
        <dbReference type="ARBA" id="ARBA00022553"/>
    </source>
</evidence>
<dbReference type="CDD" id="cd00383">
    <property type="entry name" value="trans_reg_C"/>
    <property type="match status" value="1"/>
</dbReference>
<dbReference type="GO" id="GO:0006355">
    <property type="term" value="P:regulation of DNA-templated transcription"/>
    <property type="evidence" value="ECO:0007669"/>
    <property type="project" value="InterPro"/>
</dbReference>
<dbReference type="FunFam" id="3.40.50.2300:FF:000001">
    <property type="entry name" value="DNA-binding response regulator PhoB"/>
    <property type="match status" value="1"/>
</dbReference>
<dbReference type="SMART" id="SM00862">
    <property type="entry name" value="Trans_reg_C"/>
    <property type="match status" value="1"/>
</dbReference>
<dbReference type="InterPro" id="IPR001867">
    <property type="entry name" value="OmpR/PhoB-type_DNA-bd"/>
</dbReference>
<dbReference type="InterPro" id="IPR039420">
    <property type="entry name" value="WalR-like"/>
</dbReference>
<keyword evidence="3" id="KW-0902">Two-component regulatory system</keyword>
<evidence type="ECO:0000256" key="7">
    <source>
        <dbReference type="PROSITE-ProRule" id="PRU00169"/>
    </source>
</evidence>
<evidence type="ECO:0000259" key="9">
    <source>
        <dbReference type="PROSITE" id="PS50110"/>
    </source>
</evidence>
<evidence type="ECO:0000256" key="1">
    <source>
        <dbReference type="ARBA" id="ARBA00004496"/>
    </source>
</evidence>
<gene>
    <name evidence="11" type="ORF">DLM86_16660</name>
</gene>
<dbReference type="InterPro" id="IPR001789">
    <property type="entry name" value="Sig_transdc_resp-reg_receiver"/>
</dbReference>
<feature type="modified residue" description="4-aspartylphosphate" evidence="7">
    <location>
        <position position="52"/>
    </location>
</feature>
<dbReference type="SUPFAM" id="SSF52172">
    <property type="entry name" value="CheY-like"/>
    <property type="match status" value="1"/>
</dbReference>
<name>A0A2V5K2G5_9BACL</name>
<proteinExistence type="predicted"/>
<dbReference type="InterPro" id="IPR011006">
    <property type="entry name" value="CheY-like_superfamily"/>
</dbReference>